<feature type="transmembrane region" description="Helical" evidence="1">
    <location>
        <begin position="222"/>
        <end position="243"/>
    </location>
</feature>
<evidence type="ECO:0000313" key="2">
    <source>
        <dbReference type="EMBL" id="KAA0188339.1"/>
    </source>
</evidence>
<dbReference type="Gene3D" id="1.20.1070.10">
    <property type="entry name" value="Rhodopsin 7-helix transmembrane proteins"/>
    <property type="match status" value="1"/>
</dbReference>
<organism evidence="2 3">
    <name type="scientific">Fasciolopsis buskii</name>
    <dbReference type="NCBI Taxonomy" id="27845"/>
    <lineage>
        <taxon>Eukaryota</taxon>
        <taxon>Metazoa</taxon>
        <taxon>Spiralia</taxon>
        <taxon>Lophotrochozoa</taxon>
        <taxon>Platyhelminthes</taxon>
        <taxon>Trematoda</taxon>
        <taxon>Digenea</taxon>
        <taxon>Plagiorchiida</taxon>
        <taxon>Echinostomata</taxon>
        <taxon>Echinostomatoidea</taxon>
        <taxon>Fasciolidae</taxon>
        <taxon>Fasciolopsis</taxon>
    </lineage>
</organism>
<accession>A0A8E0VGK5</accession>
<feature type="transmembrane region" description="Helical" evidence="1">
    <location>
        <begin position="46"/>
        <end position="72"/>
    </location>
</feature>
<keyword evidence="1" id="KW-0472">Membrane</keyword>
<feature type="transmembrane region" description="Helical" evidence="1">
    <location>
        <begin position="84"/>
        <end position="103"/>
    </location>
</feature>
<keyword evidence="1" id="KW-0812">Transmembrane</keyword>
<dbReference type="AlphaFoldDB" id="A0A8E0VGK5"/>
<reference evidence="2" key="1">
    <citation type="submission" date="2019-05" db="EMBL/GenBank/DDBJ databases">
        <title>Annotation for the trematode Fasciolopsis buski.</title>
        <authorList>
            <person name="Choi Y.-J."/>
        </authorList>
    </citation>
    <scope>NUCLEOTIDE SEQUENCE</scope>
    <source>
        <strain evidence="2">HT</strain>
        <tissue evidence="2">Whole worm</tissue>
    </source>
</reference>
<evidence type="ECO:0000313" key="3">
    <source>
        <dbReference type="Proteomes" id="UP000728185"/>
    </source>
</evidence>
<protein>
    <submittedName>
        <fullName evidence="2">Uncharacterized protein</fullName>
    </submittedName>
</protein>
<dbReference type="OrthoDB" id="10521871at2759"/>
<keyword evidence="3" id="KW-1185">Reference proteome</keyword>
<proteinExistence type="predicted"/>
<keyword evidence="1" id="KW-1133">Transmembrane helix</keyword>
<evidence type="ECO:0000256" key="1">
    <source>
        <dbReference type="SAM" id="Phobius"/>
    </source>
</evidence>
<sequence>MNCTPNSSSLSYESNKLSDCLTEFSFSEVLNPCLADHAIKTAAVHVLGIVATIFGPLVITGLVGNSIILFLLSTEISRPRCMEIWGGTMCVVDICFLLFVGYIRCLLPKSRAWWGIQFTPVNMKGYMICKISDMVEDAIVGLRVNLLLFWMFEELSDSYQLNSVRRKTRAILLIVDAIVLSLLFSFPTFAVNGLWIFEDSMICSPDPFWHAEYFNFIGPHHLWMVIGMFQTIISFPLILALWLRLTTTKQATDYLGQHPRTADIIGLLRTSMLLETLDSCRNYRVVLSYALSTYPLRLVSFLFRKYVYNVVNQAKTQFETRLFYICALTVTDLGLVFEVAANSVSILWWYSFLPEINRGFHRLVQRTQLWCKKRLFSRRRLVHAVRAGIPTARSQKGTRFYFEEAAAEFGQFYANVKERQQTIDLLKKIRKRLRAKLMPLKAGPSLVFEGPVDDEEIQRTIDDVDIDFDDTITSEIASLGSEMDAKDLGFDPRRISVGSIYSDDLD</sequence>
<comment type="caution">
    <text evidence="2">The sequence shown here is derived from an EMBL/GenBank/DDBJ whole genome shotgun (WGS) entry which is preliminary data.</text>
</comment>
<gene>
    <name evidence="2" type="ORF">FBUS_08170</name>
</gene>
<dbReference type="Proteomes" id="UP000728185">
    <property type="component" value="Unassembled WGS sequence"/>
</dbReference>
<name>A0A8E0VGK5_9TREM</name>
<feature type="transmembrane region" description="Helical" evidence="1">
    <location>
        <begin position="170"/>
        <end position="197"/>
    </location>
</feature>
<feature type="transmembrane region" description="Helical" evidence="1">
    <location>
        <begin position="322"/>
        <end position="350"/>
    </location>
</feature>
<dbReference type="EMBL" id="LUCM01008474">
    <property type="protein sequence ID" value="KAA0188339.1"/>
    <property type="molecule type" value="Genomic_DNA"/>
</dbReference>